<dbReference type="AlphaFoldDB" id="A0A9W8ANV3"/>
<dbReference type="InterPro" id="IPR027819">
    <property type="entry name" value="C9orf72"/>
</dbReference>
<dbReference type="EMBL" id="JANBPY010003946">
    <property type="protein sequence ID" value="KAJ1949669.1"/>
    <property type="molecule type" value="Genomic_DNA"/>
</dbReference>
<protein>
    <submittedName>
        <fullName evidence="1">Uncharacterized protein</fullName>
    </submittedName>
</protein>
<dbReference type="PANTHER" id="PTHR31855:SF2">
    <property type="entry name" value="GUANINE NUCLEOTIDE EXCHANGE FACTOR C9ORF72"/>
    <property type="match status" value="1"/>
</dbReference>
<organism evidence="1 2">
    <name type="scientific">Dispira parvispora</name>
    <dbReference type="NCBI Taxonomy" id="1520584"/>
    <lineage>
        <taxon>Eukaryota</taxon>
        <taxon>Fungi</taxon>
        <taxon>Fungi incertae sedis</taxon>
        <taxon>Zoopagomycota</taxon>
        <taxon>Kickxellomycotina</taxon>
        <taxon>Dimargaritomycetes</taxon>
        <taxon>Dimargaritales</taxon>
        <taxon>Dimargaritaceae</taxon>
        <taxon>Dispira</taxon>
    </lineage>
</organism>
<dbReference type="PROSITE" id="PS51835">
    <property type="entry name" value="DENN_C9ORF72"/>
    <property type="match status" value="1"/>
</dbReference>
<reference evidence="1" key="1">
    <citation type="submission" date="2022-07" db="EMBL/GenBank/DDBJ databases">
        <title>Phylogenomic reconstructions and comparative analyses of Kickxellomycotina fungi.</title>
        <authorList>
            <person name="Reynolds N.K."/>
            <person name="Stajich J.E."/>
            <person name="Barry K."/>
            <person name="Grigoriev I.V."/>
            <person name="Crous P."/>
            <person name="Smith M.E."/>
        </authorList>
    </citation>
    <scope>NUCLEOTIDE SEQUENCE</scope>
    <source>
        <strain evidence="1">RSA 1196</strain>
    </source>
</reference>
<feature type="non-terminal residue" evidence="1">
    <location>
        <position position="1"/>
    </location>
</feature>
<feature type="non-terminal residue" evidence="1">
    <location>
        <position position="394"/>
    </location>
</feature>
<keyword evidence="2" id="KW-1185">Reference proteome</keyword>
<dbReference type="OrthoDB" id="10252077at2759"/>
<dbReference type="Proteomes" id="UP001150925">
    <property type="component" value="Unassembled WGS sequence"/>
</dbReference>
<evidence type="ECO:0000313" key="1">
    <source>
        <dbReference type="EMBL" id="KAJ1949669.1"/>
    </source>
</evidence>
<dbReference type="GO" id="GO:0005776">
    <property type="term" value="C:autophagosome"/>
    <property type="evidence" value="ECO:0007669"/>
    <property type="project" value="TreeGrafter"/>
</dbReference>
<dbReference type="Pfam" id="PF15019">
    <property type="entry name" value="C9orf72-like"/>
    <property type="match status" value="1"/>
</dbReference>
<accession>A0A9W8ANV3</accession>
<proteinExistence type="predicted"/>
<sequence>QRNLTHTNWDDSLDPGTIPVSRSISWPEGVPGFSRNNPLRLPDTLPGDSFVRTVALSHWDDLLGPTVDTVWIAENTNLASSTMSSITKHLLSGELYHRTQQDGLVEPKWVILGAEAFLVAAFLFGSGNHHSYQPKRALAFYVPADYITSFKPYASILFDRGPVLALQLRWLLRHARNRGEALEVFQEVWLVPWLESLKTVSRLSLPIDEVRPQQSLWTVVPPMTHPTARQTLLPNADNKPVVDVELLVVAITSMLQTQGSVVILGKHLSMINTVINTLAVFLNPEQRQLSSHARKHLAYQPDLFLQGFAPDGNFGADRLLESPHPTTVVNLVDKTVTQTCLLPHYLNQRLEYYRHRAPQALQNYNYLGLNWTTLTGSTGITLPHPSRRTPTESM</sequence>
<comment type="caution">
    <text evidence="1">The sequence shown here is derived from an EMBL/GenBank/DDBJ whole genome shotgun (WGS) entry which is preliminary data.</text>
</comment>
<dbReference type="GO" id="GO:0006897">
    <property type="term" value="P:endocytosis"/>
    <property type="evidence" value="ECO:0007669"/>
    <property type="project" value="TreeGrafter"/>
</dbReference>
<dbReference type="GO" id="GO:0006914">
    <property type="term" value="P:autophagy"/>
    <property type="evidence" value="ECO:0007669"/>
    <property type="project" value="TreeGrafter"/>
</dbReference>
<dbReference type="GO" id="GO:0005768">
    <property type="term" value="C:endosome"/>
    <property type="evidence" value="ECO:0007669"/>
    <property type="project" value="TreeGrafter"/>
</dbReference>
<evidence type="ECO:0000313" key="2">
    <source>
        <dbReference type="Proteomes" id="UP001150925"/>
    </source>
</evidence>
<gene>
    <name evidence="1" type="ORF">IWQ62_006694</name>
</gene>
<dbReference type="GO" id="GO:0005085">
    <property type="term" value="F:guanyl-nucleotide exchange factor activity"/>
    <property type="evidence" value="ECO:0007669"/>
    <property type="project" value="InterPro"/>
</dbReference>
<dbReference type="PANTHER" id="PTHR31855">
    <property type="entry name" value="GUANINE NUCLEOTIDE EXCHANGE C9ORF72"/>
    <property type="match status" value="1"/>
</dbReference>
<name>A0A9W8ANV3_9FUNG</name>